<dbReference type="Proteomes" id="UP000253664">
    <property type="component" value="Unassembled WGS sequence"/>
</dbReference>
<accession>A0A367LDU5</accession>
<keyword evidence="3" id="KW-1185">Reference proteome</keyword>
<organism evidence="2 3">
    <name type="scientific">Ophiocordyceps polyrhachis-furcata BCC 54312</name>
    <dbReference type="NCBI Taxonomy" id="1330021"/>
    <lineage>
        <taxon>Eukaryota</taxon>
        <taxon>Fungi</taxon>
        <taxon>Dikarya</taxon>
        <taxon>Ascomycota</taxon>
        <taxon>Pezizomycotina</taxon>
        <taxon>Sordariomycetes</taxon>
        <taxon>Hypocreomycetidae</taxon>
        <taxon>Hypocreales</taxon>
        <taxon>Ophiocordycipitaceae</taxon>
        <taxon>Ophiocordyceps</taxon>
    </lineage>
</organism>
<gene>
    <name evidence="2" type="ORF">L249_1023</name>
</gene>
<evidence type="ECO:0000313" key="3">
    <source>
        <dbReference type="Proteomes" id="UP000253664"/>
    </source>
</evidence>
<name>A0A367LDU5_9HYPO</name>
<sequence length="123" mass="14107">PLTIYIKDDYKDSTNILFCKSIRALEPLNYKLADLFPPTRTVASLIERTRSAIPQEEASNIVDCNKEVFNYKEAAFNKVFNYEDAIYISPPRQTSSKLSDPGAKTPSPREYDFYELRGQQSKT</sequence>
<evidence type="ECO:0000256" key="1">
    <source>
        <dbReference type="SAM" id="MobiDB-lite"/>
    </source>
</evidence>
<evidence type="ECO:0000313" key="2">
    <source>
        <dbReference type="EMBL" id="RCI12603.1"/>
    </source>
</evidence>
<proteinExistence type="predicted"/>
<feature type="region of interest" description="Disordered" evidence="1">
    <location>
        <begin position="91"/>
        <end position="123"/>
    </location>
</feature>
<feature type="non-terminal residue" evidence="2">
    <location>
        <position position="1"/>
    </location>
</feature>
<dbReference type="AlphaFoldDB" id="A0A367LDU5"/>
<dbReference type="EMBL" id="LKCN02000007">
    <property type="protein sequence ID" value="RCI12603.1"/>
    <property type="molecule type" value="Genomic_DNA"/>
</dbReference>
<reference evidence="2 3" key="1">
    <citation type="journal article" date="2015" name="BMC Genomics">
        <title>Insights from the genome of Ophiocordyceps polyrhachis-furcata to pathogenicity and host specificity in insect fungi.</title>
        <authorList>
            <person name="Wichadakul D."/>
            <person name="Kobmoo N."/>
            <person name="Ingsriswang S."/>
            <person name="Tangphatsornruang S."/>
            <person name="Chantasingh D."/>
            <person name="Luangsa-ard J.J."/>
            <person name="Eurwilaichitr L."/>
        </authorList>
    </citation>
    <scope>NUCLEOTIDE SEQUENCE [LARGE SCALE GENOMIC DNA]</scope>
    <source>
        <strain evidence="2 3">BCC 54312</strain>
    </source>
</reference>
<protein>
    <submittedName>
        <fullName evidence="2">Uncharacterized protein</fullName>
    </submittedName>
</protein>
<comment type="caution">
    <text evidence="2">The sequence shown here is derived from an EMBL/GenBank/DDBJ whole genome shotgun (WGS) entry which is preliminary data.</text>
</comment>